<dbReference type="Gene3D" id="3.90.180.10">
    <property type="entry name" value="Medium-chain alcohol dehydrogenases, catalytic domain"/>
    <property type="match status" value="1"/>
</dbReference>
<dbReference type="AlphaFoldDB" id="A0A820DXY8"/>
<evidence type="ECO:0000313" key="1">
    <source>
        <dbReference type="EMBL" id="CAF4239709.1"/>
    </source>
</evidence>
<sequence>EYVRADESLFALKPANLSFPEAAAVPLAGETAYEALFQQGEITRDSKVFICGGPTGVGLFGIQLAKAVGAHVACTSSLRNMDTIKKLGMKERLISSLK</sequence>
<accession>A0A820DXY8</accession>
<dbReference type="PANTHER" id="PTHR11695">
    <property type="entry name" value="ALCOHOL DEHYDROGENASE RELATED"/>
    <property type="match status" value="1"/>
</dbReference>
<dbReference type="InterPro" id="IPR050700">
    <property type="entry name" value="YIM1/Zinc_Alcohol_DH_Fams"/>
</dbReference>
<reference evidence="1" key="1">
    <citation type="submission" date="2021-02" db="EMBL/GenBank/DDBJ databases">
        <authorList>
            <person name="Nowell W R."/>
        </authorList>
    </citation>
    <scope>NUCLEOTIDE SEQUENCE</scope>
</reference>
<name>A0A820DXY8_9BILA</name>
<comment type="caution">
    <text evidence="1">The sequence shown here is derived from an EMBL/GenBank/DDBJ whole genome shotgun (WGS) entry which is preliminary data.</text>
</comment>
<gene>
    <name evidence="1" type="ORF">FNK824_LOCUS38105</name>
</gene>
<dbReference type="InterPro" id="IPR036291">
    <property type="entry name" value="NAD(P)-bd_dom_sf"/>
</dbReference>
<dbReference type="SUPFAM" id="SSF51735">
    <property type="entry name" value="NAD(P)-binding Rossmann-fold domains"/>
    <property type="match status" value="1"/>
</dbReference>
<feature type="non-terminal residue" evidence="1">
    <location>
        <position position="1"/>
    </location>
</feature>
<organism evidence="1 2">
    <name type="scientific">Rotaria sordida</name>
    <dbReference type="NCBI Taxonomy" id="392033"/>
    <lineage>
        <taxon>Eukaryota</taxon>
        <taxon>Metazoa</taxon>
        <taxon>Spiralia</taxon>
        <taxon>Gnathifera</taxon>
        <taxon>Rotifera</taxon>
        <taxon>Eurotatoria</taxon>
        <taxon>Bdelloidea</taxon>
        <taxon>Philodinida</taxon>
        <taxon>Philodinidae</taxon>
        <taxon>Rotaria</taxon>
    </lineage>
</organism>
<dbReference type="Gene3D" id="3.40.50.720">
    <property type="entry name" value="NAD(P)-binding Rossmann-like Domain"/>
    <property type="match status" value="1"/>
</dbReference>
<dbReference type="Proteomes" id="UP000663874">
    <property type="component" value="Unassembled WGS sequence"/>
</dbReference>
<protein>
    <submittedName>
        <fullName evidence="1">Uncharacterized protein</fullName>
    </submittedName>
</protein>
<dbReference type="EMBL" id="CAJOBE010020860">
    <property type="protein sequence ID" value="CAF4239709.1"/>
    <property type="molecule type" value="Genomic_DNA"/>
</dbReference>
<evidence type="ECO:0000313" key="2">
    <source>
        <dbReference type="Proteomes" id="UP000663874"/>
    </source>
</evidence>
<dbReference type="PANTHER" id="PTHR11695:SF294">
    <property type="entry name" value="RETICULON-4-INTERACTING PROTEIN 1, MITOCHONDRIAL"/>
    <property type="match status" value="1"/>
</dbReference>
<proteinExistence type="predicted"/>